<organism evidence="2 3">
    <name type="scientific">Plectus sambesii</name>
    <dbReference type="NCBI Taxonomy" id="2011161"/>
    <lineage>
        <taxon>Eukaryota</taxon>
        <taxon>Metazoa</taxon>
        <taxon>Ecdysozoa</taxon>
        <taxon>Nematoda</taxon>
        <taxon>Chromadorea</taxon>
        <taxon>Plectida</taxon>
        <taxon>Plectina</taxon>
        <taxon>Plectoidea</taxon>
        <taxon>Plectidae</taxon>
        <taxon>Plectus</taxon>
    </lineage>
</organism>
<feature type="compositionally biased region" description="Basic and acidic residues" evidence="1">
    <location>
        <begin position="29"/>
        <end position="43"/>
    </location>
</feature>
<feature type="compositionally biased region" description="Basic and acidic residues" evidence="1">
    <location>
        <begin position="117"/>
        <end position="127"/>
    </location>
</feature>
<keyword evidence="2" id="KW-1185">Reference proteome</keyword>
<dbReference type="WBParaSite" id="PSAMB.scaffold546size47644.g6777.t1">
    <property type="protein sequence ID" value="PSAMB.scaffold546size47644.g6777.t1"/>
    <property type="gene ID" value="PSAMB.scaffold546size47644.g6777"/>
</dbReference>
<sequence>MNRQMARSQTPPPPANSPPNQRHISQSPHVDEGSPRERGGGPHRERRWRNRLPSPRPIASAAAHIRPTSSTICFVCKLPKRLVPPPSALDIVCSQGVFKETARRLLGGRQPPTGKDASAHKTEAAND</sequence>
<protein>
    <submittedName>
        <fullName evidence="3">Uncharacterized protein</fullName>
    </submittedName>
</protein>
<feature type="region of interest" description="Disordered" evidence="1">
    <location>
        <begin position="1"/>
        <end position="64"/>
    </location>
</feature>
<proteinExistence type="predicted"/>
<name>A0A914WXB5_9BILA</name>
<accession>A0A914WXB5</accession>
<evidence type="ECO:0000313" key="2">
    <source>
        <dbReference type="Proteomes" id="UP000887566"/>
    </source>
</evidence>
<dbReference type="AlphaFoldDB" id="A0A914WXB5"/>
<reference evidence="3" key="1">
    <citation type="submission" date="2022-11" db="UniProtKB">
        <authorList>
            <consortium name="WormBaseParasite"/>
        </authorList>
    </citation>
    <scope>IDENTIFICATION</scope>
</reference>
<dbReference type="Proteomes" id="UP000887566">
    <property type="component" value="Unplaced"/>
</dbReference>
<feature type="region of interest" description="Disordered" evidence="1">
    <location>
        <begin position="103"/>
        <end position="127"/>
    </location>
</feature>
<evidence type="ECO:0000256" key="1">
    <source>
        <dbReference type="SAM" id="MobiDB-lite"/>
    </source>
</evidence>
<evidence type="ECO:0000313" key="3">
    <source>
        <dbReference type="WBParaSite" id="PSAMB.scaffold546size47644.g6777.t1"/>
    </source>
</evidence>